<accession>A0A370GP59</accession>
<dbReference type="AlphaFoldDB" id="A0A370GP59"/>
<feature type="transmembrane region" description="Helical" evidence="8">
    <location>
        <begin position="97"/>
        <end position="116"/>
    </location>
</feature>
<feature type="transmembrane region" description="Helical" evidence="8">
    <location>
        <begin position="176"/>
        <end position="194"/>
    </location>
</feature>
<evidence type="ECO:0000256" key="3">
    <source>
        <dbReference type="ARBA" id="ARBA00022448"/>
    </source>
</evidence>
<sequence length="247" mass="27013">MEWSLLFAVLGAVFLGALTRSTFGFGEAVVSMPILALLPLKLNTSVSLIGLAGLMVALLSLKSGWKEIDKPVILKLAITTIVGIPIGIFIIKSIPSIYVTTGLGVFLVLYGVYSLGKPYLFNSVSKERFSNPNWALPFGLASGALGSAYNFNGVPVVIYATLQKWEPSKFRSMMQAHFLISGMFIVSGQAIGGLWSKELFILFGLSLPFILLATWLGRVVHQKIHPKKFERYVYILIIVLGIMLLIT</sequence>
<dbReference type="PANTHER" id="PTHR30269">
    <property type="entry name" value="TRANSMEMBRANE PROTEIN YFCA"/>
    <property type="match status" value="1"/>
</dbReference>
<keyword evidence="7 8" id="KW-0472">Membrane</keyword>
<dbReference type="InterPro" id="IPR052017">
    <property type="entry name" value="TSUP"/>
</dbReference>
<evidence type="ECO:0000313" key="10">
    <source>
        <dbReference type="Proteomes" id="UP000255326"/>
    </source>
</evidence>
<comment type="similarity">
    <text evidence="2 8">Belongs to the 4-toluene sulfonate uptake permease (TSUP) (TC 2.A.102) family.</text>
</comment>
<evidence type="ECO:0000256" key="4">
    <source>
        <dbReference type="ARBA" id="ARBA00022475"/>
    </source>
</evidence>
<name>A0A370GP59_9BACI</name>
<feature type="transmembrane region" description="Helical" evidence="8">
    <location>
        <begin position="73"/>
        <end position="91"/>
    </location>
</feature>
<dbReference type="RefSeq" id="WP_114744378.1">
    <property type="nucleotide sequence ID" value="NZ_QQAY01000002.1"/>
</dbReference>
<keyword evidence="6 8" id="KW-1133">Transmembrane helix</keyword>
<organism evidence="9 10">
    <name type="scientific">Falsibacillus pallidus</name>
    <dbReference type="NCBI Taxonomy" id="493781"/>
    <lineage>
        <taxon>Bacteria</taxon>
        <taxon>Bacillati</taxon>
        <taxon>Bacillota</taxon>
        <taxon>Bacilli</taxon>
        <taxon>Bacillales</taxon>
        <taxon>Bacillaceae</taxon>
        <taxon>Falsibacillus</taxon>
    </lineage>
</organism>
<dbReference type="OrthoDB" id="668749at2"/>
<keyword evidence="5 8" id="KW-0812">Transmembrane</keyword>
<dbReference type="InterPro" id="IPR002781">
    <property type="entry name" value="TM_pro_TauE-like"/>
</dbReference>
<evidence type="ECO:0000313" key="9">
    <source>
        <dbReference type="EMBL" id="RDI45525.1"/>
    </source>
</evidence>
<comment type="caution">
    <text evidence="9">The sequence shown here is derived from an EMBL/GenBank/DDBJ whole genome shotgun (WGS) entry which is preliminary data.</text>
</comment>
<evidence type="ECO:0000256" key="1">
    <source>
        <dbReference type="ARBA" id="ARBA00004651"/>
    </source>
</evidence>
<feature type="transmembrane region" description="Helical" evidence="8">
    <location>
        <begin position="229"/>
        <end position="246"/>
    </location>
</feature>
<dbReference type="GO" id="GO:0005886">
    <property type="term" value="C:plasma membrane"/>
    <property type="evidence" value="ECO:0007669"/>
    <property type="project" value="UniProtKB-SubCell"/>
</dbReference>
<evidence type="ECO:0000256" key="8">
    <source>
        <dbReference type="RuleBase" id="RU363041"/>
    </source>
</evidence>
<reference evidence="9 10" key="1">
    <citation type="submission" date="2018-07" db="EMBL/GenBank/DDBJ databases">
        <title>Genomic Encyclopedia of Type Strains, Phase IV (KMG-IV): sequencing the most valuable type-strain genomes for metagenomic binning, comparative biology and taxonomic classification.</title>
        <authorList>
            <person name="Goeker M."/>
        </authorList>
    </citation>
    <scope>NUCLEOTIDE SEQUENCE [LARGE SCALE GENOMIC DNA]</scope>
    <source>
        <strain evidence="9 10">DSM 25281</strain>
    </source>
</reference>
<comment type="subcellular location">
    <subcellularLocation>
        <location evidence="1 8">Cell membrane</location>
        <topology evidence="1 8">Multi-pass membrane protein</topology>
    </subcellularLocation>
</comment>
<dbReference type="PANTHER" id="PTHR30269:SF37">
    <property type="entry name" value="MEMBRANE TRANSPORTER PROTEIN"/>
    <property type="match status" value="1"/>
</dbReference>
<dbReference type="Proteomes" id="UP000255326">
    <property type="component" value="Unassembled WGS sequence"/>
</dbReference>
<keyword evidence="10" id="KW-1185">Reference proteome</keyword>
<dbReference type="EMBL" id="QQAY01000002">
    <property type="protein sequence ID" value="RDI45525.1"/>
    <property type="molecule type" value="Genomic_DNA"/>
</dbReference>
<proteinExistence type="inferred from homology"/>
<keyword evidence="4 8" id="KW-1003">Cell membrane</keyword>
<gene>
    <name evidence="9" type="ORF">DFR59_102153</name>
</gene>
<evidence type="ECO:0000256" key="2">
    <source>
        <dbReference type="ARBA" id="ARBA00009142"/>
    </source>
</evidence>
<keyword evidence="3" id="KW-0813">Transport</keyword>
<feature type="transmembrane region" description="Helical" evidence="8">
    <location>
        <begin position="42"/>
        <end position="61"/>
    </location>
</feature>
<evidence type="ECO:0000256" key="7">
    <source>
        <dbReference type="ARBA" id="ARBA00023136"/>
    </source>
</evidence>
<protein>
    <recommendedName>
        <fullName evidence="8">Probable membrane transporter protein</fullName>
    </recommendedName>
</protein>
<feature type="transmembrane region" description="Helical" evidence="8">
    <location>
        <begin position="200"/>
        <end position="217"/>
    </location>
</feature>
<evidence type="ECO:0000256" key="6">
    <source>
        <dbReference type="ARBA" id="ARBA00022989"/>
    </source>
</evidence>
<dbReference type="Pfam" id="PF01925">
    <property type="entry name" value="TauE"/>
    <property type="match status" value="1"/>
</dbReference>
<evidence type="ECO:0000256" key="5">
    <source>
        <dbReference type="ARBA" id="ARBA00022692"/>
    </source>
</evidence>